<keyword evidence="1" id="KW-1133">Transmembrane helix</keyword>
<sequence>MPNQQWASHLNNTDTLETGWISQPESRGTMDILWACSSTLFICVWVMLHLNIPARDDSFLIVVVRKLKWFVMSMLAPELVMLFAGGQWAAACRSVSDMNELGINHWTMVHALYAESGGFELHTEDMVPFPITAKQLLYLLKHGYVDLPKITKAEIWDKSKADRFVKTLAALQSAWFTLEVTARAIQGLAITLLELSTLCLMTCTAATLYFWFHKPLDVRVPSNVVAKVSMAQILKEGGEDGKKPYKDTPLDFAEPLAYTSAQFPLNKFWGEPRRPLPRVPNDRDSLLHSWSVVLAISIPTAAFGTLQLLAWNFKFPTREEQMLWRYTTVGNGIVLGIGCVLEAGAIIASNYTLTGLRTFNHYKTRWPYCLAFFIPGSLYLVARVITIVEVMISLRALPSTCFQTVKWTNFIPHLS</sequence>
<dbReference type="PANTHER" id="PTHR35043:SF8">
    <property type="entry name" value="DUF4220 DOMAIN-CONTAINING PROTEIN"/>
    <property type="match status" value="1"/>
</dbReference>
<dbReference type="Proteomes" id="UP000243797">
    <property type="component" value="Unassembled WGS sequence"/>
</dbReference>
<feature type="transmembrane region" description="Helical" evidence="1">
    <location>
        <begin position="32"/>
        <end position="50"/>
    </location>
</feature>
<proteinExistence type="predicted"/>
<keyword evidence="1" id="KW-0812">Transmembrane</keyword>
<evidence type="ECO:0000313" key="3">
    <source>
        <dbReference type="Proteomes" id="UP000243797"/>
    </source>
</evidence>
<dbReference type="EMBL" id="NKHZ01000057">
    <property type="protein sequence ID" value="PNS16453.1"/>
    <property type="molecule type" value="Genomic_DNA"/>
</dbReference>
<organism evidence="2 3">
    <name type="scientific">Sphaceloma murrayae</name>
    <dbReference type="NCBI Taxonomy" id="2082308"/>
    <lineage>
        <taxon>Eukaryota</taxon>
        <taxon>Fungi</taxon>
        <taxon>Dikarya</taxon>
        <taxon>Ascomycota</taxon>
        <taxon>Pezizomycotina</taxon>
        <taxon>Dothideomycetes</taxon>
        <taxon>Dothideomycetidae</taxon>
        <taxon>Myriangiales</taxon>
        <taxon>Elsinoaceae</taxon>
        <taxon>Sphaceloma</taxon>
    </lineage>
</organism>
<feature type="transmembrane region" description="Helical" evidence="1">
    <location>
        <begin position="332"/>
        <end position="353"/>
    </location>
</feature>
<feature type="transmembrane region" description="Helical" evidence="1">
    <location>
        <begin position="192"/>
        <end position="212"/>
    </location>
</feature>
<protein>
    <submittedName>
        <fullName evidence="2">Uncharacterized protein</fullName>
    </submittedName>
</protein>
<gene>
    <name evidence="2" type="ORF">CAC42_187</name>
</gene>
<keyword evidence="3" id="KW-1185">Reference proteome</keyword>
<reference evidence="2 3" key="1">
    <citation type="submission" date="2017-06" db="EMBL/GenBank/DDBJ databases">
        <title>Draft genome sequence of a variant of Elsinoe murrayae.</title>
        <authorList>
            <person name="Cheng Q."/>
        </authorList>
    </citation>
    <scope>NUCLEOTIDE SEQUENCE [LARGE SCALE GENOMIC DNA]</scope>
    <source>
        <strain evidence="2 3">CQ-2017a</strain>
    </source>
</reference>
<dbReference type="OrthoDB" id="9451547at2759"/>
<evidence type="ECO:0000256" key="1">
    <source>
        <dbReference type="SAM" id="Phobius"/>
    </source>
</evidence>
<dbReference type="InParanoid" id="A0A2K1QNM6"/>
<feature type="transmembrane region" description="Helical" evidence="1">
    <location>
        <begin position="290"/>
        <end position="311"/>
    </location>
</feature>
<evidence type="ECO:0000313" key="2">
    <source>
        <dbReference type="EMBL" id="PNS16453.1"/>
    </source>
</evidence>
<feature type="transmembrane region" description="Helical" evidence="1">
    <location>
        <begin position="70"/>
        <end position="91"/>
    </location>
</feature>
<accession>A0A2K1QNM6</accession>
<dbReference type="STRING" id="2082308.A0A2K1QNM6"/>
<name>A0A2K1QNM6_9PEZI</name>
<feature type="transmembrane region" description="Helical" evidence="1">
    <location>
        <begin position="365"/>
        <end position="385"/>
    </location>
</feature>
<comment type="caution">
    <text evidence="2">The sequence shown here is derived from an EMBL/GenBank/DDBJ whole genome shotgun (WGS) entry which is preliminary data.</text>
</comment>
<keyword evidence="1" id="KW-0472">Membrane</keyword>
<dbReference type="PANTHER" id="PTHR35043">
    <property type="entry name" value="TRANSCRIPTION FACTOR DOMAIN-CONTAINING PROTEIN"/>
    <property type="match status" value="1"/>
</dbReference>
<dbReference type="AlphaFoldDB" id="A0A2K1QNM6"/>